<evidence type="ECO:0000313" key="1">
    <source>
        <dbReference type="EMBL" id="SFI69878.1"/>
    </source>
</evidence>
<evidence type="ECO:0000313" key="2">
    <source>
        <dbReference type="Proteomes" id="UP000199545"/>
    </source>
</evidence>
<name>A0A1I3KC59_9BACL</name>
<dbReference type="STRING" id="46223.SAMN05421852_101400"/>
<reference evidence="1 2" key="1">
    <citation type="submission" date="2016-10" db="EMBL/GenBank/DDBJ databases">
        <authorList>
            <person name="de Groot N.N."/>
        </authorList>
    </citation>
    <scope>NUCLEOTIDE SEQUENCE [LARGE SCALE GENOMIC DNA]</scope>
    <source>
        <strain evidence="1 2">DSM 44778</strain>
    </source>
</reference>
<dbReference type="EMBL" id="FORR01000001">
    <property type="protein sequence ID" value="SFI69878.1"/>
    <property type="molecule type" value="Genomic_DNA"/>
</dbReference>
<keyword evidence="2" id="KW-1185">Reference proteome</keyword>
<accession>A0A1I3KC59</accession>
<dbReference type="Proteomes" id="UP000199545">
    <property type="component" value="Unassembled WGS sequence"/>
</dbReference>
<dbReference type="AlphaFoldDB" id="A0A1I3KC59"/>
<sequence length="74" mass="8716">MRTISLLWDRLLGQSLFLSLTLTLHASRLFEHGLSWYSYERVSLHVSSMTRYPLAMLFVIIYWRFDLIGLGHVS</sequence>
<protein>
    <submittedName>
        <fullName evidence="1">Uncharacterized protein</fullName>
    </submittedName>
</protein>
<gene>
    <name evidence="1" type="ORF">SAMN05421852_101400</name>
</gene>
<dbReference type="RefSeq" id="WP_139203247.1">
    <property type="nucleotide sequence ID" value="NZ_FORR01000001.1"/>
</dbReference>
<proteinExistence type="predicted"/>
<organism evidence="1 2">
    <name type="scientific">Thermoflavimicrobium dichotomicum</name>
    <dbReference type="NCBI Taxonomy" id="46223"/>
    <lineage>
        <taxon>Bacteria</taxon>
        <taxon>Bacillati</taxon>
        <taxon>Bacillota</taxon>
        <taxon>Bacilli</taxon>
        <taxon>Bacillales</taxon>
        <taxon>Thermoactinomycetaceae</taxon>
        <taxon>Thermoflavimicrobium</taxon>
    </lineage>
</organism>